<dbReference type="Ensembl" id="ENSLLET00000022792.1">
    <property type="protein sequence ID" value="ENSLLEP00000021940.1"/>
    <property type="gene ID" value="ENSLLEG00000013931.1"/>
</dbReference>
<proteinExistence type="predicted"/>
<evidence type="ECO:0000313" key="2">
    <source>
        <dbReference type="Ensembl" id="ENSLLEP00000021940.1"/>
    </source>
</evidence>
<feature type="compositionally biased region" description="Low complexity" evidence="1">
    <location>
        <begin position="144"/>
        <end position="161"/>
    </location>
</feature>
<evidence type="ECO:0000256" key="1">
    <source>
        <dbReference type="SAM" id="MobiDB-lite"/>
    </source>
</evidence>
<protein>
    <submittedName>
        <fullName evidence="2">Uncharacterized protein</fullName>
    </submittedName>
</protein>
<sequence>MGSSESKVQVTPMRPLRNRHLWHVTDPRSPTTGIPRTPIEVGNSPQAPQEEEIQEELVMIGDPRSPTMGIIRTPLRPLIHDALNLLAKQLSEVFVVEDSGNEESPSIDADPPLDLPDVQDEQVPTDQAADGKTSQEEQLEGPSEQPLVEQQPAPAVAPQQRPRGKSPHSSASKKVRQRPRKPLNSSVSGRSPFKILQEDNSPGNAVQFRQVKKLSLQSEQSPSLRAVKVSHNTWEISQNKENAQYGHSKG</sequence>
<name>A0A8C5N2S1_9ANUR</name>
<evidence type="ECO:0000313" key="3">
    <source>
        <dbReference type="Proteomes" id="UP000694569"/>
    </source>
</evidence>
<dbReference type="GeneTree" id="ENSGT00940000168539"/>
<dbReference type="OrthoDB" id="6337960at2759"/>
<dbReference type="AlphaFoldDB" id="A0A8C5N2S1"/>
<dbReference type="Proteomes" id="UP000694569">
    <property type="component" value="Unplaced"/>
</dbReference>
<accession>A0A8C5N2S1</accession>
<reference evidence="2" key="2">
    <citation type="submission" date="2025-09" db="UniProtKB">
        <authorList>
            <consortium name="Ensembl"/>
        </authorList>
    </citation>
    <scope>IDENTIFICATION</scope>
</reference>
<organism evidence="2 3">
    <name type="scientific">Leptobrachium leishanense</name>
    <name type="common">Leishan spiny toad</name>
    <dbReference type="NCBI Taxonomy" id="445787"/>
    <lineage>
        <taxon>Eukaryota</taxon>
        <taxon>Metazoa</taxon>
        <taxon>Chordata</taxon>
        <taxon>Craniata</taxon>
        <taxon>Vertebrata</taxon>
        <taxon>Euteleostomi</taxon>
        <taxon>Amphibia</taxon>
        <taxon>Batrachia</taxon>
        <taxon>Anura</taxon>
        <taxon>Pelobatoidea</taxon>
        <taxon>Megophryidae</taxon>
        <taxon>Leptobrachium</taxon>
    </lineage>
</organism>
<feature type="region of interest" description="Disordered" evidence="1">
    <location>
        <begin position="98"/>
        <end position="204"/>
    </location>
</feature>
<dbReference type="PANTHER" id="PTHR34756:SF1">
    <property type="entry name" value="CELL DIVISION CYCLE-ASSOCIATED PROTEIN 3"/>
    <property type="match status" value="1"/>
</dbReference>
<feature type="region of interest" description="Disordered" evidence="1">
    <location>
        <begin position="1"/>
        <end position="49"/>
    </location>
</feature>
<dbReference type="InterPro" id="IPR038832">
    <property type="entry name" value="CDCA3"/>
</dbReference>
<feature type="compositionally biased region" description="Basic residues" evidence="1">
    <location>
        <begin position="162"/>
        <end position="181"/>
    </location>
</feature>
<dbReference type="PANTHER" id="PTHR34756">
    <property type="entry name" value="CELL DIVISION CYCLE-ASSOCIATED PROTEIN 3"/>
    <property type="match status" value="1"/>
</dbReference>
<reference evidence="2" key="1">
    <citation type="submission" date="2025-08" db="UniProtKB">
        <authorList>
            <consortium name="Ensembl"/>
        </authorList>
    </citation>
    <scope>IDENTIFICATION</scope>
</reference>
<keyword evidence="3" id="KW-1185">Reference proteome</keyword>